<dbReference type="GO" id="GO:0006313">
    <property type="term" value="P:DNA transposition"/>
    <property type="evidence" value="ECO:0007669"/>
    <property type="project" value="InterPro"/>
</dbReference>
<dbReference type="eggNOG" id="COG3547">
    <property type="taxonomic scope" value="Bacteria"/>
</dbReference>
<dbReference type="RefSeq" id="WP_012059416.1">
    <property type="nucleotide sequence ID" value="NC_009617.1"/>
</dbReference>
<reference evidence="2 3" key="1">
    <citation type="submission" date="2007-06" db="EMBL/GenBank/DDBJ databases">
        <title>Complete sequence of Clostridium beijerinckii NCIMB 8052.</title>
        <authorList>
            <consortium name="US DOE Joint Genome Institute"/>
            <person name="Copeland A."/>
            <person name="Lucas S."/>
            <person name="Lapidus A."/>
            <person name="Barry K."/>
            <person name="Detter J.C."/>
            <person name="Glavina del Rio T."/>
            <person name="Hammon N."/>
            <person name="Israni S."/>
            <person name="Dalin E."/>
            <person name="Tice H."/>
            <person name="Pitluck S."/>
            <person name="Sims D."/>
            <person name="Brettin T."/>
            <person name="Bruce D."/>
            <person name="Tapia R."/>
            <person name="Brainard J."/>
            <person name="Schmutz J."/>
            <person name="Larimer F."/>
            <person name="Land M."/>
            <person name="Hauser L."/>
            <person name="Kyrpides N."/>
            <person name="Mikhailova N."/>
            <person name="Bennet G."/>
            <person name="Cann I."/>
            <person name="Chen J.-S."/>
            <person name="Contreras A.L."/>
            <person name="Jones D."/>
            <person name="Kashket E."/>
            <person name="Mitchell W."/>
            <person name="Stoddard S."/>
            <person name="Schwarz W."/>
            <person name="Qureshi N."/>
            <person name="Young M."/>
            <person name="Shi Z."/>
            <person name="Ezeji T."/>
            <person name="White B."/>
            <person name="Blaschek H."/>
            <person name="Richardson P."/>
        </authorList>
    </citation>
    <scope>NUCLEOTIDE SEQUENCE [LARGE SCALE GENOMIC DNA]</scope>
    <source>
        <strain evidence="3">ATCC 51743 / NCIMB 8052</strain>
    </source>
</reference>
<evidence type="ECO:0000313" key="2">
    <source>
        <dbReference type="EMBL" id="ABR35365.1"/>
    </source>
</evidence>
<dbReference type="HOGENOM" id="CLU_090639_0_0_9"/>
<organism evidence="2 3">
    <name type="scientific">Clostridium beijerinckii (strain ATCC 51743 / NCIMB 8052)</name>
    <name type="common">Clostridium acetobutylicum</name>
    <dbReference type="NCBI Taxonomy" id="290402"/>
    <lineage>
        <taxon>Bacteria</taxon>
        <taxon>Bacillati</taxon>
        <taxon>Bacillota</taxon>
        <taxon>Clostridia</taxon>
        <taxon>Eubacteriales</taxon>
        <taxon>Clostridiaceae</taxon>
        <taxon>Clostridium</taxon>
    </lineage>
</organism>
<dbReference type="Pfam" id="PF01548">
    <property type="entry name" value="DEDD_Tnp_IS110"/>
    <property type="match status" value="1"/>
</dbReference>
<dbReference type="AlphaFoldDB" id="A6LYD5"/>
<gene>
    <name evidence="2" type="ordered locus">Cbei_3236</name>
</gene>
<dbReference type="InterPro" id="IPR002525">
    <property type="entry name" value="Transp_IS110-like_N"/>
</dbReference>
<dbReference type="KEGG" id="cbe:Cbei_3236"/>
<accession>A6LYD5</accession>
<dbReference type="Proteomes" id="UP000000565">
    <property type="component" value="Chromosome"/>
</dbReference>
<reference evidence="2 3" key="2">
    <citation type="journal article" date="2011" name="BMC Genomics">
        <title>Single-nucleotide resolution analysis of the transcriptome structure of Clostridium beijerinckii NCIMB 8052 using RNA-Seq.</title>
        <authorList>
            <person name="Wang Y."/>
            <person name="Li X."/>
            <person name="Mao Y."/>
            <person name="Blaschek H.P."/>
        </authorList>
    </citation>
    <scope>NUCLEOTIDE SEQUENCE [LARGE SCALE GENOMIC DNA]</scope>
    <source>
        <strain evidence="3">ATCC 51743 / NCIMB 8052</strain>
    </source>
</reference>
<name>A6LYD5_CLOB8</name>
<dbReference type="GO" id="GO:0003677">
    <property type="term" value="F:DNA binding"/>
    <property type="evidence" value="ECO:0007669"/>
    <property type="project" value="InterPro"/>
</dbReference>
<dbReference type="InterPro" id="IPR047650">
    <property type="entry name" value="Transpos_IS110"/>
</dbReference>
<feature type="domain" description="Transposase IS110-like N-terminal" evidence="1">
    <location>
        <begin position="5"/>
        <end position="161"/>
    </location>
</feature>
<reference evidence="2 3" key="3">
    <citation type="journal article" date="2012" name="BMC Genomics">
        <title>Genome-wide dynamic transcriptional profiling in clostridium beijerinckii NCIMB 8052 using single-nucleotide resolution RNA-Seq.</title>
        <authorList>
            <person name="Wang Y."/>
            <person name="Li X."/>
            <person name="Mao Y."/>
            <person name="Blaschek H.P."/>
        </authorList>
    </citation>
    <scope>NUCLEOTIDE SEQUENCE [LARGE SCALE GENOMIC DNA]</scope>
    <source>
        <strain evidence="3">ATCC 51743 / NCIMB 8052</strain>
    </source>
</reference>
<dbReference type="GO" id="GO:0004803">
    <property type="term" value="F:transposase activity"/>
    <property type="evidence" value="ECO:0007669"/>
    <property type="project" value="InterPro"/>
</dbReference>
<proteinExistence type="predicted"/>
<evidence type="ECO:0000259" key="1">
    <source>
        <dbReference type="Pfam" id="PF01548"/>
    </source>
</evidence>
<dbReference type="EMBL" id="CP000721">
    <property type="protein sequence ID" value="ABR35365.1"/>
    <property type="molecule type" value="Genomic_DNA"/>
</dbReference>
<protein>
    <submittedName>
        <fullName evidence="2">Transposase, IS111A/IS1328/IS1533</fullName>
    </submittedName>
</protein>
<dbReference type="PANTHER" id="PTHR33055">
    <property type="entry name" value="TRANSPOSASE FOR INSERTION SEQUENCE ELEMENT IS1111A"/>
    <property type="match status" value="1"/>
</dbReference>
<sequence>MMISVGIDISKGKSTICILKPYGEIISTPYELTHIETELSALVKRILNFNEETRVVMEATGGYHLPVLSYLKEHGIFVSVINPLVMKKYAAMALRKGKTDKIDAIKIANYGIDNWFRMVDYHASDELYSELRILGRQYSHYIRMQIESKILLSNMLDRTMPDIKSLLKSRSSKPNKDKLSSFVEEYWHYDNITNKSEMQFIRSYLKWAKNNGYNQNEAKAKKYML</sequence>
<evidence type="ECO:0000313" key="3">
    <source>
        <dbReference type="Proteomes" id="UP000000565"/>
    </source>
</evidence>